<reference evidence="3 4" key="1">
    <citation type="submission" date="2024-01" db="EMBL/GenBank/DDBJ databases">
        <title>Genome assemblies of Stephania.</title>
        <authorList>
            <person name="Yang L."/>
        </authorList>
    </citation>
    <scope>NUCLEOTIDE SEQUENCE [LARGE SCALE GENOMIC DNA]</scope>
    <source>
        <strain evidence="3">JXDWG</strain>
        <tissue evidence="3">Leaf</tissue>
    </source>
</reference>
<gene>
    <name evidence="3" type="ORF">Scep_013269</name>
</gene>
<dbReference type="Proteomes" id="UP001419268">
    <property type="component" value="Unassembled WGS sequence"/>
</dbReference>
<feature type="signal peptide" evidence="2">
    <location>
        <begin position="1"/>
        <end position="19"/>
    </location>
</feature>
<evidence type="ECO:0000313" key="4">
    <source>
        <dbReference type="Proteomes" id="UP001419268"/>
    </source>
</evidence>
<protein>
    <recommendedName>
        <fullName evidence="5">Wound-responsive family protein</fullName>
    </recommendedName>
</protein>
<evidence type="ECO:0000256" key="2">
    <source>
        <dbReference type="SAM" id="SignalP"/>
    </source>
</evidence>
<feature type="compositionally biased region" description="Low complexity" evidence="1">
    <location>
        <begin position="48"/>
        <end position="66"/>
    </location>
</feature>
<feature type="chain" id="PRO_5042816056" description="Wound-responsive family protein" evidence="2">
    <location>
        <begin position="20"/>
        <end position="98"/>
    </location>
</feature>
<evidence type="ECO:0000313" key="3">
    <source>
        <dbReference type="EMBL" id="KAK9133741.1"/>
    </source>
</evidence>
<feature type="region of interest" description="Disordered" evidence="1">
    <location>
        <begin position="42"/>
        <end position="79"/>
    </location>
</feature>
<sequence length="98" mass="10867">MSGTSRAWIVAASLGAVEALKDQGGLCRWNYAIRRVHQHANNHLRSMSSSQANNNRFSSSSSSSANIAKQRIRDGDAKIRESEESLRKVMYLSCWGPN</sequence>
<proteinExistence type="predicted"/>
<accession>A0AAP0JI25</accession>
<dbReference type="Pfam" id="PF12609">
    <property type="entry name" value="DUF3774"/>
    <property type="match status" value="1"/>
</dbReference>
<keyword evidence="2" id="KW-0732">Signal</keyword>
<organism evidence="3 4">
    <name type="scientific">Stephania cephalantha</name>
    <dbReference type="NCBI Taxonomy" id="152367"/>
    <lineage>
        <taxon>Eukaryota</taxon>
        <taxon>Viridiplantae</taxon>
        <taxon>Streptophyta</taxon>
        <taxon>Embryophyta</taxon>
        <taxon>Tracheophyta</taxon>
        <taxon>Spermatophyta</taxon>
        <taxon>Magnoliopsida</taxon>
        <taxon>Ranunculales</taxon>
        <taxon>Menispermaceae</taxon>
        <taxon>Menispermoideae</taxon>
        <taxon>Cissampelideae</taxon>
        <taxon>Stephania</taxon>
    </lineage>
</organism>
<name>A0AAP0JI25_9MAGN</name>
<dbReference type="EMBL" id="JBBNAG010000005">
    <property type="protein sequence ID" value="KAK9133741.1"/>
    <property type="molecule type" value="Genomic_DNA"/>
</dbReference>
<evidence type="ECO:0008006" key="5">
    <source>
        <dbReference type="Google" id="ProtNLM"/>
    </source>
</evidence>
<dbReference type="AlphaFoldDB" id="A0AAP0JI25"/>
<comment type="caution">
    <text evidence="3">The sequence shown here is derived from an EMBL/GenBank/DDBJ whole genome shotgun (WGS) entry which is preliminary data.</text>
</comment>
<dbReference type="PANTHER" id="PTHR33090">
    <property type="entry name" value="DUF3774 DOMAIN PROTEIN-RELATED"/>
    <property type="match status" value="1"/>
</dbReference>
<dbReference type="InterPro" id="IPR022251">
    <property type="entry name" value="DUF3774_wound-induced"/>
</dbReference>
<keyword evidence="4" id="KW-1185">Reference proteome</keyword>
<evidence type="ECO:0000256" key="1">
    <source>
        <dbReference type="SAM" id="MobiDB-lite"/>
    </source>
</evidence>